<protein>
    <submittedName>
        <fullName evidence="2">Uncharacterized protein</fullName>
    </submittedName>
</protein>
<dbReference type="Proteomes" id="UP001476798">
    <property type="component" value="Unassembled WGS sequence"/>
</dbReference>
<reference evidence="2 3" key="1">
    <citation type="submission" date="2021-06" db="EMBL/GenBank/DDBJ databases">
        <authorList>
            <person name="Palmer J.M."/>
        </authorList>
    </citation>
    <scope>NUCLEOTIDE SEQUENCE [LARGE SCALE GENOMIC DNA]</scope>
    <source>
        <strain evidence="2 3">GA_2019</strain>
        <tissue evidence="2">Muscle</tissue>
    </source>
</reference>
<proteinExistence type="predicted"/>
<gene>
    <name evidence="2" type="ORF">GOODEAATRI_008167</name>
</gene>
<dbReference type="EMBL" id="JAHRIO010020421">
    <property type="protein sequence ID" value="MEQ2164587.1"/>
    <property type="molecule type" value="Genomic_DNA"/>
</dbReference>
<keyword evidence="3" id="KW-1185">Reference proteome</keyword>
<evidence type="ECO:0000256" key="1">
    <source>
        <dbReference type="SAM" id="MobiDB-lite"/>
    </source>
</evidence>
<evidence type="ECO:0000313" key="3">
    <source>
        <dbReference type="Proteomes" id="UP001476798"/>
    </source>
</evidence>
<name>A0ABV0MZR6_9TELE</name>
<evidence type="ECO:0000313" key="2">
    <source>
        <dbReference type="EMBL" id="MEQ2164587.1"/>
    </source>
</evidence>
<accession>A0ABV0MZR6</accession>
<feature type="region of interest" description="Disordered" evidence="1">
    <location>
        <begin position="1"/>
        <end position="44"/>
    </location>
</feature>
<feature type="non-terminal residue" evidence="2">
    <location>
        <position position="1"/>
    </location>
</feature>
<sequence length="83" mass="8643">FVISRSGAPGRSTGEKPTAELRGGGGMGCSHSKENSAGPPDSAPWAQMIGNPLLKPKILSRKKAADICISLFLNTQLLLCCCT</sequence>
<comment type="caution">
    <text evidence="2">The sequence shown here is derived from an EMBL/GenBank/DDBJ whole genome shotgun (WGS) entry which is preliminary data.</text>
</comment>
<organism evidence="2 3">
    <name type="scientific">Goodea atripinnis</name>
    <dbReference type="NCBI Taxonomy" id="208336"/>
    <lineage>
        <taxon>Eukaryota</taxon>
        <taxon>Metazoa</taxon>
        <taxon>Chordata</taxon>
        <taxon>Craniata</taxon>
        <taxon>Vertebrata</taxon>
        <taxon>Euteleostomi</taxon>
        <taxon>Actinopterygii</taxon>
        <taxon>Neopterygii</taxon>
        <taxon>Teleostei</taxon>
        <taxon>Neoteleostei</taxon>
        <taxon>Acanthomorphata</taxon>
        <taxon>Ovalentaria</taxon>
        <taxon>Atherinomorphae</taxon>
        <taxon>Cyprinodontiformes</taxon>
        <taxon>Goodeidae</taxon>
        <taxon>Goodea</taxon>
    </lineage>
</organism>